<accession>A0A176RUL4</accession>
<evidence type="ECO:0000313" key="2">
    <source>
        <dbReference type="Proteomes" id="UP000076962"/>
    </source>
</evidence>
<gene>
    <name evidence="1" type="ORF">THIOM_004920</name>
</gene>
<dbReference type="Gene3D" id="3.90.800.10">
    <property type="entry name" value="Glutamyl-tRNA Synthetase, Domain 3"/>
    <property type="match status" value="1"/>
</dbReference>
<dbReference type="EMBL" id="LUTY01002799">
    <property type="protein sequence ID" value="OAD19443.1"/>
    <property type="molecule type" value="Genomic_DNA"/>
</dbReference>
<proteinExistence type="predicted"/>
<comment type="caution">
    <text evidence="1">The sequence shown here is derived from an EMBL/GenBank/DDBJ whole genome shotgun (WGS) entry which is preliminary data.</text>
</comment>
<keyword evidence="2" id="KW-1185">Reference proteome</keyword>
<dbReference type="AlphaFoldDB" id="A0A176RUL4"/>
<reference evidence="1 2" key="1">
    <citation type="submission" date="2016-05" db="EMBL/GenBank/DDBJ databases">
        <title>Single-cell genome of chain-forming Candidatus Thiomargarita nelsonii and comparison to other large sulfur-oxidizing bacteria.</title>
        <authorList>
            <person name="Winkel M."/>
            <person name="Salman V."/>
            <person name="Woyke T."/>
            <person name="Schulz-Vogt H."/>
            <person name="Richter M."/>
            <person name="Flood B."/>
            <person name="Bailey J."/>
            <person name="Amann R."/>
            <person name="Mussmann M."/>
        </authorList>
    </citation>
    <scope>NUCLEOTIDE SEQUENCE [LARGE SCALE GENOMIC DNA]</scope>
    <source>
        <strain evidence="1 2">THI036</strain>
    </source>
</reference>
<dbReference type="Proteomes" id="UP000076962">
    <property type="component" value="Unassembled WGS sequence"/>
</dbReference>
<sequence length="42" mass="4721">MRFRVQRGQSIDFNDLVKGQQHFVGDDIGDFIIRSADGTPAL</sequence>
<evidence type="ECO:0000313" key="1">
    <source>
        <dbReference type="EMBL" id="OAD19443.1"/>
    </source>
</evidence>
<organism evidence="1 2">
    <name type="scientific">Candidatus Thiomargarita nelsonii</name>
    <dbReference type="NCBI Taxonomy" id="1003181"/>
    <lineage>
        <taxon>Bacteria</taxon>
        <taxon>Pseudomonadati</taxon>
        <taxon>Pseudomonadota</taxon>
        <taxon>Gammaproteobacteria</taxon>
        <taxon>Thiotrichales</taxon>
        <taxon>Thiotrichaceae</taxon>
        <taxon>Thiomargarita</taxon>
    </lineage>
</organism>
<name>A0A176RUL4_9GAMM</name>
<protein>
    <submittedName>
        <fullName evidence="1">Uncharacterized protein</fullName>
    </submittedName>
</protein>